<dbReference type="AlphaFoldDB" id="L0HER3"/>
<dbReference type="GO" id="GO:0016020">
    <property type="term" value="C:membrane"/>
    <property type="evidence" value="ECO:0007669"/>
    <property type="project" value="UniProtKB-SubCell"/>
</dbReference>
<keyword evidence="4 6" id="KW-1133">Transmembrane helix</keyword>
<dbReference type="InParanoid" id="L0HER3"/>
<dbReference type="OrthoDB" id="137252at2157"/>
<evidence type="ECO:0000256" key="2">
    <source>
        <dbReference type="ARBA" id="ARBA00009773"/>
    </source>
</evidence>
<evidence type="ECO:0000313" key="8">
    <source>
        <dbReference type="Proteomes" id="UP000010824"/>
    </source>
</evidence>
<evidence type="ECO:0000256" key="4">
    <source>
        <dbReference type="ARBA" id="ARBA00022989"/>
    </source>
</evidence>
<accession>L0HER3</accession>
<protein>
    <submittedName>
        <fullName evidence="7">Putative permease</fullName>
    </submittedName>
</protein>
<feature type="transmembrane region" description="Helical" evidence="6">
    <location>
        <begin position="35"/>
        <end position="53"/>
    </location>
</feature>
<dbReference type="GeneID" id="14309588"/>
<dbReference type="HOGENOM" id="CLU_031275_0_3_2"/>
<dbReference type="PANTHER" id="PTHR21716">
    <property type="entry name" value="TRANSMEMBRANE PROTEIN"/>
    <property type="match status" value="1"/>
</dbReference>
<feature type="transmembrane region" description="Helical" evidence="6">
    <location>
        <begin position="12"/>
        <end position="29"/>
    </location>
</feature>
<name>L0HER3_METFS</name>
<organism evidence="7 8">
    <name type="scientific">Methanoregula formicica (strain DSM 22288 / NBRC 105244 / SMSP)</name>
    <dbReference type="NCBI Taxonomy" id="593750"/>
    <lineage>
        <taxon>Archaea</taxon>
        <taxon>Methanobacteriati</taxon>
        <taxon>Methanobacteriota</taxon>
        <taxon>Stenosarchaea group</taxon>
        <taxon>Methanomicrobia</taxon>
        <taxon>Methanomicrobiales</taxon>
        <taxon>Methanoregulaceae</taxon>
        <taxon>Methanoregula</taxon>
    </lineage>
</organism>
<dbReference type="GO" id="GO:0055085">
    <property type="term" value="P:transmembrane transport"/>
    <property type="evidence" value="ECO:0007669"/>
    <property type="project" value="TreeGrafter"/>
</dbReference>
<dbReference type="Proteomes" id="UP000010824">
    <property type="component" value="Chromosome"/>
</dbReference>
<comment type="similarity">
    <text evidence="2">Belongs to the autoinducer-2 exporter (AI-2E) (TC 2.A.86) family.</text>
</comment>
<dbReference type="STRING" id="593750.Metfor_2196"/>
<sequence length="351" mass="39045">MVPVETSRFERTLLAIALVFIIIIAVKMTSYIISLVLMSLIITLLTVPALVWLKKKGLSGTLSVAVITLAACLVIAAILYISVFSFQLLLHDMPQFQQEFSVRLAELRTILSTFGISIETDSIRSIDLKEIFSAGVAGVTTIAEGLMFLFFVAVTSFFMLLEAPRLTERFEARYGKDSQTVKQFGRMSGYIIDFIVVRTETNFIHGILFGGFLTVMGVHGALLWGLLTFLLGYIPYIGLIMAAVPAIFFAWLQFGIPGAVAVIVVVCILNLIVENPIFSYLTSRKYEIPALIVILSVIFWGWLLGIVGMLFAIPCTLICLLVLQLSDDLRWINDFLGVGHLFEEHTRKKDD</sequence>
<evidence type="ECO:0000313" key="7">
    <source>
        <dbReference type="EMBL" id="AGB03202.1"/>
    </source>
</evidence>
<evidence type="ECO:0000256" key="1">
    <source>
        <dbReference type="ARBA" id="ARBA00004141"/>
    </source>
</evidence>
<keyword evidence="5 6" id="KW-0472">Membrane</keyword>
<dbReference type="EMBL" id="CP003167">
    <property type="protein sequence ID" value="AGB03202.1"/>
    <property type="molecule type" value="Genomic_DNA"/>
</dbReference>
<keyword evidence="8" id="KW-1185">Reference proteome</keyword>
<dbReference type="RefSeq" id="WP_015286165.1">
    <property type="nucleotide sequence ID" value="NC_019943.1"/>
</dbReference>
<dbReference type="KEGG" id="mfo:Metfor_2196"/>
<dbReference type="InterPro" id="IPR002549">
    <property type="entry name" value="AI-2E-like"/>
</dbReference>
<evidence type="ECO:0000256" key="5">
    <source>
        <dbReference type="ARBA" id="ARBA00023136"/>
    </source>
</evidence>
<comment type="subcellular location">
    <subcellularLocation>
        <location evidence="1">Membrane</location>
        <topology evidence="1">Multi-pass membrane protein</topology>
    </subcellularLocation>
</comment>
<feature type="transmembrane region" description="Helical" evidence="6">
    <location>
        <begin position="259"/>
        <end position="278"/>
    </location>
</feature>
<keyword evidence="3 6" id="KW-0812">Transmembrane</keyword>
<reference evidence="8" key="1">
    <citation type="submission" date="2011-12" db="EMBL/GenBank/DDBJ databases">
        <title>Complete sequence of Methanoregula formicicum SMSP.</title>
        <authorList>
            <person name="Lucas S."/>
            <person name="Han J."/>
            <person name="Lapidus A."/>
            <person name="Cheng J.-F."/>
            <person name="Goodwin L."/>
            <person name="Pitluck S."/>
            <person name="Peters L."/>
            <person name="Ovchinnikova G."/>
            <person name="Teshima H."/>
            <person name="Detter J.C."/>
            <person name="Han C."/>
            <person name="Tapia R."/>
            <person name="Land M."/>
            <person name="Hauser L."/>
            <person name="Kyrpides N."/>
            <person name="Ivanova N."/>
            <person name="Pagani I."/>
            <person name="Imachi H."/>
            <person name="Tamaki H."/>
            <person name="Sekiguchi Y."/>
            <person name="Kamagata Y."/>
            <person name="Cadillo-Quiroz H."/>
            <person name="Zinder S."/>
            <person name="Liu W.-T."/>
            <person name="Woyke T."/>
        </authorList>
    </citation>
    <scope>NUCLEOTIDE SEQUENCE [LARGE SCALE GENOMIC DNA]</scope>
    <source>
        <strain evidence="8">DSM 22288 / NBRC 105244 / SMSP</strain>
    </source>
</reference>
<dbReference type="eggNOG" id="arCOG02642">
    <property type="taxonomic scope" value="Archaea"/>
</dbReference>
<evidence type="ECO:0000256" key="6">
    <source>
        <dbReference type="SAM" id="Phobius"/>
    </source>
</evidence>
<proteinExistence type="inferred from homology"/>
<feature type="transmembrane region" description="Helical" evidence="6">
    <location>
        <begin position="131"/>
        <end position="161"/>
    </location>
</feature>
<reference evidence="7 8" key="2">
    <citation type="journal article" date="2014" name="Genome Announc.">
        <title>Complete Genome Sequence of Methanoregula formicica SMSPT, a Mesophilic Hydrogenotrophic Methanogen Isolated from a Methanogenic Upflow Anaerobic Sludge Blanket Reactor.</title>
        <authorList>
            <person name="Yamamoto K."/>
            <person name="Tamaki H."/>
            <person name="Cadillo-Quiroz H."/>
            <person name="Imachi H."/>
            <person name="Kyrpides N."/>
            <person name="Woyke T."/>
            <person name="Goodwin L."/>
            <person name="Zinder S.H."/>
            <person name="Kamagata Y."/>
            <person name="Liu W.T."/>
        </authorList>
    </citation>
    <scope>NUCLEOTIDE SEQUENCE [LARGE SCALE GENOMIC DNA]</scope>
    <source>
        <strain evidence="8">DSM 22288 / NBRC 105244 / SMSP</strain>
    </source>
</reference>
<dbReference type="Pfam" id="PF01594">
    <property type="entry name" value="AI-2E_transport"/>
    <property type="match status" value="1"/>
</dbReference>
<gene>
    <name evidence="7" type="ordered locus">Metfor_2196</name>
</gene>
<feature type="transmembrane region" description="Helical" evidence="6">
    <location>
        <begin position="207"/>
        <end position="227"/>
    </location>
</feature>
<feature type="transmembrane region" description="Helical" evidence="6">
    <location>
        <begin position="290"/>
        <end position="323"/>
    </location>
</feature>
<evidence type="ECO:0000256" key="3">
    <source>
        <dbReference type="ARBA" id="ARBA00022692"/>
    </source>
</evidence>
<feature type="transmembrane region" description="Helical" evidence="6">
    <location>
        <begin position="233"/>
        <end position="252"/>
    </location>
</feature>
<dbReference type="PANTHER" id="PTHR21716:SF64">
    <property type="entry name" value="AI-2 TRANSPORT PROTEIN TQSA"/>
    <property type="match status" value="1"/>
</dbReference>
<feature type="transmembrane region" description="Helical" evidence="6">
    <location>
        <begin position="65"/>
        <end position="90"/>
    </location>
</feature>